<dbReference type="EMBL" id="AMCI01003086">
    <property type="protein sequence ID" value="EJX01140.1"/>
    <property type="molecule type" value="Genomic_DNA"/>
</dbReference>
<accession>J9GMR8</accession>
<organism evidence="1">
    <name type="scientific">gut metagenome</name>
    <dbReference type="NCBI Taxonomy" id="749906"/>
    <lineage>
        <taxon>unclassified sequences</taxon>
        <taxon>metagenomes</taxon>
        <taxon>organismal metagenomes</taxon>
    </lineage>
</organism>
<proteinExistence type="predicted"/>
<comment type="caution">
    <text evidence="1">The sequence shown here is derived from an EMBL/GenBank/DDBJ whole genome shotgun (WGS) entry which is preliminary data.</text>
</comment>
<protein>
    <submittedName>
        <fullName evidence="1">Uncharacterized protein</fullName>
    </submittedName>
</protein>
<evidence type="ECO:0000313" key="1">
    <source>
        <dbReference type="EMBL" id="EJX01140.1"/>
    </source>
</evidence>
<dbReference type="AlphaFoldDB" id="J9GMR8"/>
<sequence>MFQVSHIGNVAYEAHLITQVFQVAEYEVESDTRTGMSQMGVAIDGRTAHVHSHMAGVERFEHFLLASQCIVDLQLVFHNLLLFA</sequence>
<reference evidence="1" key="1">
    <citation type="journal article" date="2012" name="PLoS ONE">
        <title>Gene sets for utilization of primary and secondary nutrition supplies in the distal gut of endangered iberian lynx.</title>
        <authorList>
            <person name="Alcaide M."/>
            <person name="Messina E."/>
            <person name="Richter M."/>
            <person name="Bargiela R."/>
            <person name="Peplies J."/>
            <person name="Huws S.A."/>
            <person name="Newbold C.J."/>
            <person name="Golyshin P.N."/>
            <person name="Simon M.A."/>
            <person name="Lopez G."/>
            <person name="Yakimov M.M."/>
            <person name="Ferrer M."/>
        </authorList>
    </citation>
    <scope>NUCLEOTIDE SEQUENCE</scope>
</reference>
<name>J9GMR8_9ZZZZ</name>
<gene>
    <name evidence="1" type="ORF">EVA_10762</name>
</gene>